<comment type="caution">
    <text evidence="1">The sequence shown here is derived from an EMBL/GenBank/DDBJ whole genome shotgun (WGS) entry which is preliminary data.</text>
</comment>
<sequence>MVVLAAALATATPVGPDVPDGGLQERSTKSFESPFPGGLAPVSLGSIADPAAELEKCSIREYRTCLANREAHCNVVVYKNADCKLGGVITGLGQHLLDPPGTKDGIVAKIEARGKGDCPKHCAAWAIIPPFGVWQDGD</sequence>
<reference evidence="1 2" key="1">
    <citation type="journal article" date="2024" name="IMA Fungus">
        <title>IMA Genome - F19 : A genome assembly and annotation guide to empower mycologists, including annotated draft genome sequences of Ceratocystis pirilliformis, Diaporthe australafricana, Fusarium ophioides, Paecilomyces lecythidis, and Sporothrix stenoceras.</title>
        <authorList>
            <person name="Aylward J."/>
            <person name="Wilson A.M."/>
            <person name="Visagie C.M."/>
            <person name="Spraker J."/>
            <person name="Barnes I."/>
            <person name="Buitendag C."/>
            <person name="Ceriani C."/>
            <person name="Del Mar Angel L."/>
            <person name="du Plessis D."/>
            <person name="Fuchs T."/>
            <person name="Gasser K."/>
            <person name="Kramer D."/>
            <person name="Li W."/>
            <person name="Munsamy K."/>
            <person name="Piso A."/>
            <person name="Price J.L."/>
            <person name="Sonnekus B."/>
            <person name="Thomas C."/>
            <person name="van der Nest A."/>
            <person name="van Dijk A."/>
            <person name="van Heerden A."/>
            <person name="van Vuuren N."/>
            <person name="Yilmaz N."/>
            <person name="Duong T.A."/>
            <person name="van der Merwe N.A."/>
            <person name="Wingfield M.J."/>
            <person name="Wingfield B.D."/>
        </authorList>
    </citation>
    <scope>NUCLEOTIDE SEQUENCE [LARGE SCALE GENOMIC DNA]</scope>
    <source>
        <strain evidence="1 2">CMW 18300</strain>
    </source>
</reference>
<evidence type="ECO:0000313" key="1">
    <source>
        <dbReference type="EMBL" id="KAL1877965.1"/>
    </source>
</evidence>
<accession>A0ABR3XQH6</accession>
<organism evidence="1 2">
    <name type="scientific">Diaporthe australafricana</name>
    <dbReference type="NCBI Taxonomy" id="127596"/>
    <lineage>
        <taxon>Eukaryota</taxon>
        <taxon>Fungi</taxon>
        <taxon>Dikarya</taxon>
        <taxon>Ascomycota</taxon>
        <taxon>Pezizomycotina</taxon>
        <taxon>Sordariomycetes</taxon>
        <taxon>Sordariomycetidae</taxon>
        <taxon>Diaporthales</taxon>
        <taxon>Diaporthaceae</taxon>
        <taxon>Diaporthe</taxon>
    </lineage>
</organism>
<proteinExistence type="predicted"/>
<protein>
    <submittedName>
        <fullName evidence="1">Uncharacterized protein</fullName>
    </submittedName>
</protein>
<evidence type="ECO:0000313" key="2">
    <source>
        <dbReference type="Proteomes" id="UP001583177"/>
    </source>
</evidence>
<keyword evidence="2" id="KW-1185">Reference proteome</keyword>
<dbReference type="Proteomes" id="UP001583177">
    <property type="component" value="Unassembled WGS sequence"/>
</dbReference>
<gene>
    <name evidence="1" type="ORF">Daus18300_002319</name>
</gene>
<name>A0ABR3XQH6_9PEZI</name>
<dbReference type="EMBL" id="JAWRVE010000013">
    <property type="protein sequence ID" value="KAL1877965.1"/>
    <property type="molecule type" value="Genomic_DNA"/>
</dbReference>